<dbReference type="OrthoDB" id="2194476at2"/>
<accession>A0A1G9FQ14</accession>
<keyword evidence="1" id="KW-0732">Signal</keyword>
<evidence type="ECO:0000256" key="1">
    <source>
        <dbReference type="SAM" id="SignalP"/>
    </source>
</evidence>
<dbReference type="EMBL" id="QRMZ01000005">
    <property type="protein sequence ID" value="RHK07259.1"/>
    <property type="molecule type" value="Genomic_DNA"/>
</dbReference>
<sequence length="184" mass="19279">MKKINAIVSGSIAVLTLLAGGVTAAATTQSINAETSGDVQINGIIGSFDNTTPGPNPGDLNEWINVTIPTTALFYTTQESGHQEIVSPTYTITNNSAKGVIATVADVIDPVTIEPIKQLAVNEIDLITDGVVDVLETDLFELGSNQTSGNVGEFTFSGTATPQQDEKEVNPSFKLVLNFAPVVE</sequence>
<dbReference type="Proteomes" id="UP000286288">
    <property type="component" value="Unassembled WGS sequence"/>
</dbReference>
<evidence type="ECO:0008006" key="4">
    <source>
        <dbReference type="Google" id="ProtNLM"/>
    </source>
</evidence>
<protein>
    <recommendedName>
        <fullName evidence="4">Secreted protein</fullName>
    </recommendedName>
</protein>
<name>A0A1G9FQ14_ENTCA</name>
<organism evidence="2 3">
    <name type="scientific">Enterococcus casseliflavus</name>
    <name type="common">Enterococcus flavescens</name>
    <dbReference type="NCBI Taxonomy" id="37734"/>
    <lineage>
        <taxon>Bacteria</taxon>
        <taxon>Bacillati</taxon>
        <taxon>Bacillota</taxon>
        <taxon>Bacilli</taxon>
        <taxon>Lactobacillales</taxon>
        <taxon>Enterococcaceae</taxon>
        <taxon>Enterococcus</taxon>
    </lineage>
</organism>
<gene>
    <name evidence="2" type="ORF">DW084_05200</name>
</gene>
<dbReference type="AlphaFoldDB" id="A0A1G9FQ14"/>
<feature type="chain" id="PRO_5039628111" description="Secreted protein" evidence="1">
    <location>
        <begin position="25"/>
        <end position="184"/>
    </location>
</feature>
<dbReference type="RefSeq" id="WP_074536630.1">
    <property type="nucleotide sequence ID" value="NZ_CP068128.1"/>
</dbReference>
<reference evidence="2 3" key="1">
    <citation type="submission" date="2018-08" db="EMBL/GenBank/DDBJ databases">
        <title>A genome reference for cultivated species of the human gut microbiota.</title>
        <authorList>
            <person name="Zou Y."/>
            <person name="Xue W."/>
            <person name="Luo G."/>
        </authorList>
    </citation>
    <scope>NUCLEOTIDE SEQUENCE [LARGE SCALE GENOMIC DNA]</scope>
    <source>
        <strain evidence="2 3">AF48-16</strain>
    </source>
</reference>
<feature type="signal peptide" evidence="1">
    <location>
        <begin position="1"/>
        <end position="24"/>
    </location>
</feature>
<evidence type="ECO:0000313" key="3">
    <source>
        <dbReference type="Proteomes" id="UP000286288"/>
    </source>
</evidence>
<proteinExistence type="predicted"/>
<comment type="caution">
    <text evidence="2">The sequence shown here is derived from an EMBL/GenBank/DDBJ whole genome shotgun (WGS) entry which is preliminary data.</text>
</comment>
<evidence type="ECO:0000313" key="2">
    <source>
        <dbReference type="EMBL" id="RHK07259.1"/>
    </source>
</evidence>